<dbReference type="Proteomes" id="UP000198356">
    <property type="component" value="Unassembled WGS sequence"/>
</dbReference>
<evidence type="ECO:0000256" key="4">
    <source>
        <dbReference type="SAM" id="Phobius"/>
    </source>
</evidence>
<evidence type="ECO:0000259" key="6">
    <source>
        <dbReference type="PROSITE" id="PS50850"/>
    </source>
</evidence>
<evidence type="ECO:0000313" key="7">
    <source>
        <dbReference type="EMBL" id="SNT12749.1"/>
    </source>
</evidence>
<dbReference type="Gene3D" id="1.20.1250.20">
    <property type="entry name" value="MFS general substrate transporter like domains"/>
    <property type="match status" value="1"/>
</dbReference>
<feature type="transmembrane region" description="Helical" evidence="4">
    <location>
        <begin position="57"/>
        <end position="76"/>
    </location>
</feature>
<proteinExistence type="predicted"/>
<dbReference type="InterPro" id="IPR036259">
    <property type="entry name" value="MFS_trans_sf"/>
</dbReference>
<dbReference type="Pfam" id="PF07690">
    <property type="entry name" value="MFS_1"/>
    <property type="match status" value="1"/>
</dbReference>
<keyword evidence="8" id="KW-1185">Reference proteome</keyword>
<organism evidence="7 8">
    <name type="scientific">Granulicella rosea</name>
    <dbReference type="NCBI Taxonomy" id="474952"/>
    <lineage>
        <taxon>Bacteria</taxon>
        <taxon>Pseudomonadati</taxon>
        <taxon>Acidobacteriota</taxon>
        <taxon>Terriglobia</taxon>
        <taxon>Terriglobales</taxon>
        <taxon>Acidobacteriaceae</taxon>
        <taxon>Granulicella</taxon>
    </lineage>
</organism>
<evidence type="ECO:0000256" key="1">
    <source>
        <dbReference type="ARBA" id="ARBA00022692"/>
    </source>
</evidence>
<evidence type="ECO:0000313" key="8">
    <source>
        <dbReference type="Proteomes" id="UP000198356"/>
    </source>
</evidence>
<dbReference type="PROSITE" id="PS50850">
    <property type="entry name" value="MFS"/>
    <property type="match status" value="1"/>
</dbReference>
<dbReference type="EMBL" id="FZOU01000004">
    <property type="protein sequence ID" value="SNT12749.1"/>
    <property type="molecule type" value="Genomic_DNA"/>
</dbReference>
<name>A0A239K548_9BACT</name>
<dbReference type="SUPFAM" id="SSF103473">
    <property type="entry name" value="MFS general substrate transporter"/>
    <property type="match status" value="1"/>
</dbReference>
<accession>A0A239K548</accession>
<protein>
    <submittedName>
        <fullName evidence="7">Major Facilitator Superfamily protein</fullName>
    </submittedName>
</protein>
<feature type="transmembrane region" description="Helical" evidence="4">
    <location>
        <begin position="83"/>
        <end position="106"/>
    </location>
</feature>
<keyword evidence="1 4" id="KW-0812">Transmembrane</keyword>
<dbReference type="InterPro" id="IPR020846">
    <property type="entry name" value="MFS_dom"/>
</dbReference>
<feature type="signal peptide" evidence="5">
    <location>
        <begin position="1"/>
        <end position="20"/>
    </location>
</feature>
<dbReference type="AlphaFoldDB" id="A0A239K548"/>
<reference evidence="7 8" key="1">
    <citation type="submission" date="2017-06" db="EMBL/GenBank/DDBJ databases">
        <authorList>
            <person name="Kim H.J."/>
            <person name="Triplett B.A."/>
        </authorList>
    </citation>
    <scope>NUCLEOTIDE SEQUENCE [LARGE SCALE GENOMIC DNA]</scope>
    <source>
        <strain evidence="7 8">DSM 18704</strain>
    </source>
</reference>
<evidence type="ECO:0000256" key="2">
    <source>
        <dbReference type="ARBA" id="ARBA00022989"/>
    </source>
</evidence>
<keyword evidence="5" id="KW-0732">Signal</keyword>
<feature type="domain" description="Major facilitator superfamily (MFS) profile" evidence="6">
    <location>
        <begin position="1"/>
        <end position="111"/>
    </location>
</feature>
<dbReference type="InterPro" id="IPR011701">
    <property type="entry name" value="MFS"/>
</dbReference>
<evidence type="ECO:0000256" key="3">
    <source>
        <dbReference type="ARBA" id="ARBA00023136"/>
    </source>
</evidence>
<feature type="chain" id="PRO_5012851054" evidence="5">
    <location>
        <begin position="21"/>
        <end position="116"/>
    </location>
</feature>
<sequence>MYSSSLVCIASLAVPYLSNATTAFVMIGVAVMADNFLSANMYGAITDLFPESAVGRATGLSGVAGGLSGLLFPLLTGALIDRIFYTPVFVLVAFMPLLGTISLFALGKDYRRRQVS</sequence>
<keyword evidence="3 4" id="KW-0472">Membrane</keyword>
<dbReference type="GO" id="GO:0022857">
    <property type="term" value="F:transmembrane transporter activity"/>
    <property type="evidence" value="ECO:0007669"/>
    <property type="project" value="InterPro"/>
</dbReference>
<keyword evidence="2 4" id="KW-1133">Transmembrane helix</keyword>
<evidence type="ECO:0000256" key="5">
    <source>
        <dbReference type="SAM" id="SignalP"/>
    </source>
</evidence>
<gene>
    <name evidence="7" type="ORF">SAMN05421770_104280</name>
</gene>